<evidence type="ECO:0000256" key="1">
    <source>
        <dbReference type="SAM" id="MobiDB-lite"/>
    </source>
</evidence>
<accession>A0A919AJV6</accession>
<comment type="caution">
    <text evidence="2">The sequence shown here is derived from an EMBL/GenBank/DDBJ whole genome shotgun (WGS) entry which is preliminary data.</text>
</comment>
<reference evidence="2" key="2">
    <citation type="submission" date="2020-09" db="EMBL/GenBank/DDBJ databases">
        <authorList>
            <person name="Sun Q."/>
            <person name="Kim S."/>
        </authorList>
    </citation>
    <scope>NUCLEOTIDE SEQUENCE</scope>
    <source>
        <strain evidence="2">KCTC 42590</strain>
    </source>
</reference>
<feature type="compositionally biased region" description="Polar residues" evidence="1">
    <location>
        <begin position="255"/>
        <end position="269"/>
    </location>
</feature>
<proteinExistence type="predicted"/>
<keyword evidence="3" id="KW-1185">Reference proteome</keyword>
<dbReference type="InterPro" id="IPR010775">
    <property type="entry name" value="DUF1365"/>
</dbReference>
<sequence length="275" mass="31511">MTGSGLYTGTVFHKRYRPKVHAFTYRVFNLFLDLDTVAETARGLNLFSVNRFNIVSFYEKDHGDRDSSDALPLKQRMLDMLSREGHDTAAVRKVYLLTYPRILGYVFNPLSVFYCCGADGKPLFVIYEVSNTFGERHNYIHVLREGASMTDSHFAEKVFHVSPFFEMDGQYRFNLTEPDEKLSVAINYSKTGTRLLTATFCGERCSLTDRNLATLCAQMPLMTLKVFAGILFEAARLWVKRITVFPHRQKHDYQSSETTPPLSRKSTLLHQEDAA</sequence>
<reference evidence="2" key="1">
    <citation type="journal article" date="2014" name="Int. J. Syst. Evol. Microbiol.">
        <title>Complete genome sequence of Corynebacterium casei LMG S-19264T (=DSM 44701T), isolated from a smear-ripened cheese.</title>
        <authorList>
            <consortium name="US DOE Joint Genome Institute (JGI-PGF)"/>
            <person name="Walter F."/>
            <person name="Albersmeier A."/>
            <person name="Kalinowski J."/>
            <person name="Ruckert C."/>
        </authorList>
    </citation>
    <scope>NUCLEOTIDE SEQUENCE</scope>
    <source>
        <strain evidence="2">KCTC 42590</strain>
    </source>
</reference>
<organism evidence="2 3">
    <name type="scientific">Kordiimonas sediminis</name>
    <dbReference type="NCBI Taxonomy" id="1735581"/>
    <lineage>
        <taxon>Bacteria</taxon>
        <taxon>Pseudomonadati</taxon>
        <taxon>Pseudomonadota</taxon>
        <taxon>Alphaproteobacteria</taxon>
        <taxon>Kordiimonadales</taxon>
        <taxon>Kordiimonadaceae</taxon>
        <taxon>Kordiimonas</taxon>
    </lineage>
</organism>
<dbReference type="PANTHER" id="PTHR33973">
    <property type="entry name" value="OS07G0153300 PROTEIN"/>
    <property type="match status" value="1"/>
</dbReference>
<protein>
    <submittedName>
        <fullName evidence="2">DUF1365 domain-containing protein</fullName>
    </submittedName>
</protein>
<dbReference type="RefSeq" id="WP_191249655.1">
    <property type="nucleotide sequence ID" value="NZ_BNCI01000001.1"/>
</dbReference>
<dbReference type="Proteomes" id="UP000630923">
    <property type="component" value="Unassembled WGS sequence"/>
</dbReference>
<evidence type="ECO:0000313" key="2">
    <source>
        <dbReference type="EMBL" id="GHF11454.1"/>
    </source>
</evidence>
<dbReference type="PANTHER" id="PTHR33973:SF4">
    <property type="entry name" value="OS07G0153300 PROTEIN"/>
    <property type="match status" value="1"/>
</dbReference>
<feature type="region of interest" description="Disordered" evidence="1">
    <location>
        <begin position="250"/>
        <end position="275"/>
    </location>
</feature>
<name>A0A919AJV6_9PROT</name>
<evidence type="ECO:0000313" key="3">
    <source>
        <dbReference type="Proteomes" id="UP000630923"/>
    </source>
</evidence>
<dbReference type="Pfam" id="PF07103">
    <property type="entry name" value="DUF1365"/>
    <property type="match status" value="1"/>
</dbReference>
<gene>
    <name evidence="2" type="ORF">GCM10017044_01520</name>
</gene>
<dbReference type="EMBL" id="BNCI01000001">
    <property type="protein sequence ID" value="GHF11454.1"/>
    <property type="molecule type" value="Genomic_DNA"/>
</dbReference>
<dbReference type="AlphaFoldDB" id="A0A919AJV6"/>